<gene>
    <name evidence="1" type="ORF">MES4922_20181</name>
</gene>
<reference evidence="1" key="1">
    <citation type="submission" date="2022-03" db="EMBL/GenBank/DDBJ databases">
        <authorList>
            <person name="Brunel B."/>
        </authorList>
    </citation>
    <scope>NUCLEOTIDE SEQUENCE</scope>
    <source>
        <strain evidence="1">STM4922sample</strain>
    </source>
</reference>
<evidence type="ECO:0000313" key="1">
    <source>
        <dbReference type="EMBL" id="CAH2398590.1"/>
    </source>
</evidence>
<dbReference type="PROSITE" id="PS51257">
    <property type="entry name" value="PROKAR_LIPOPROTEIN"/>
    <property type="match status" value="1"/>
</dbReference>
<accession>A0ABN8JKC4</accession>
<comment type="caution">
    <text evidence="1">The sequence shown here is derived from an EMBL/GenBank/DDBJ whole genome shotgun (WGS) entry which is preliminary data.</text>
</comment>
<dbReference type="Proteomes" id="UP001152604">
    <property type="component" value="Unassembled WGS sequence"/>
</dbReference>
<evidence type="ECO:0000313" key="2">
    <source>
        <dbReference type="Proteomes" id="UP001152604"/>
    </source>
</evidence>
<sequence>MKAALTLHLLALGACFVVQSGALELSGIPGIRRALQTMDARAEPLPQRIKLRFPTVTAAGDLPW</sequence>
<protein>
    <submittedName>
        <fullName evidence="1">Uncharacterized protein</fullName>
    </submittedName>
</protein>
<dbReference type="EMBL" id="CAKXZS010000012">
    <property type="protein sequence ID" value="CAH2398590.1"/>
    <property type="molecule type" value="Genomic_DNA"/>
</dbReference>
<organism evidence="1 2">
    <name type="scientific">Mesorhizobium ventifaucium</name>
    <dbReference type="NCBI Taxonomy" id="666020"/>
    <lineage>
        <taxon>Bacteria</taxon>
        <taxon>Pseudomonadati</taxon>
        <taxon>Pseudomonadota</taxon>
        <taxon>Alphaproteobacteria</taxon>
        <taxon>Hyphomicrobiales</taxon>
        <taxon>Phyllobacteriaceae</taxon>
        <taxon>Mesorhizobium</taxon>
    </lineage>
</organism>
<proteinExistence type="predicted"/>
<keyword evidence="2" id="KW-1185">Reference proteome</keyword>
<name>A0ABN8JKC4_9HYPH</name>